<sequence>MPFLLAVLAGKQFQFWDTEISCAQPERSANLVFSLCLEPEASAAPPPTRGKAVPLHSCALSLPASSCGNSRGPWLARSYQMTSTAKHRLRIQEEECRERSSLAGDPGHAQPKPGPETQSFHAVVTLRAQRTAACESNKHAPLSLGARKVKERFYEIVDHLVNEIKRRFDEAGMKKLIKLEMPFCLLSDKALHRQELQLELGVHSFDINIDLLNAQLLMLKTVIPEEISVELSRRSDEALEVGASVARIAPSGLLTLDAGVHPTLKQLLASHQGWTVVFFSVIFRFPPHLHSGSATYSPCFTFISSQNLDVKSRPNPFILSTFVTSRVPTLLKIYLYARYVLFRCCDTSVLFTVVGGHVGDVRGSVLVSAMLVPGLLRSGMVVSGRQSRGNRVFGKCYIDRGGGEGDDCSPGVIPDFLCVLADTAYLLLPTPLALPQTSRDDSIHPAHCLPLLSCFAFPRPGPRHCSSAVVAERLACSPPTKANRVHIPARVTPGFSQVGIVPDDVTGRAGFSRGSPVPPPPLYFSAALILTSFHPHLLSRLRC</sequence>
<evidence type="ECO:0000313" key="2">
    <source>
        <dbReference type="EMBL" id="KAJ8898409.1"/>
    </source>
</evidence>
<comment type="caution">
    <text evidence="2">The sequence shown here is derived from an EMBL/GenBank/DDBJ whole genome shotgun (WGS) entry which is preliminary data.</text>
</comment>
<proteinExistence type="predicted"/>
<evidence type="ECO:0000256" key="1">
    <source>
        <dbReference type="SAM" id="MobiDB-lite"/>
    </source>
</evidence>
<keyword evidence="3" id="KW-1185">Reference proteome</keyword>
<dbReference type="Proteomes" id="UP001159363">
    <property type="component" value="Chromosome 1"/>
</dbReference>
<organism evidence="2 3">
    <name type="scientific">Dryococelus australis</name>
    <dbReference type="NCBI Taxonomy" id="614101"/>
    <lineage>
        <taxon>Eukaryota</taxon>
        <taxon>Metazoa</taxon>
        <taxon>Ecdysozoa</taxon>
        <taxon>Arthropoda</taxon>
        <taxon>Hexapoda</taxon>
        <taxon>Insecta</taxon>
        <taxon>Pterygota</taxon>
        <taxon>Neoptera</taxon>
        <taxon>Polyneoptera</taxon>
        <taxon>Phasmatodea</taxon>
        <taxon>Verophasmatodea</taxon>
        <taxon>Anareolatae</taxon>
        <taxon>Phasmatidae</taxon>
        <taxon>Eurycanthinae</taxon>
        <taxon>Dryococelus</taxon>
    </lineage>
</organism>
<reference evidence="2 3" key="1">
    <citation type="submission" date="2023-02" db="EMBL/GenBank/DDBJ databases">
        <title>LHISI_Scaffold_Assembly.</title>
        <authorList>
            <person name="Stuart O.P."/>
            <person name="Cleave R."/>
            <person name="Magrath M.J.L."/>
            <person name="Mikheyev A.S."/>
        </authorList>
    </citation>
    <scope>NUCLEOTIDE SEQUENCE [LARGE SCALE GENOMIC DNA]</scope>
    <source>
        <strain evidence="2">Daus_M_001</strain>
        <tissue evidence="2">Leg muscle</tissue>
    </source>
</reference>
<gene>
    <name evidence="2" type="ORF">PR048_003769</name>
</gene>
<feature type="region of interest" description="Disordered" evidence="1">
    <location>
        <begin position="95"/>
        <end position="117"/>
    </location>
</feature>
<accession>A0ABQ9INY1</accession>
<protein>
    <submittedName>
        <fullName evidence="2">Uncharacterized protein</fullName>
    </submittedName>
</protein>
<evidence type="ECO:0000313" key="3">
    <source>
        <dbReference type="Proteomes" id="UP001159363"/>
    </source>
</evidence>
<dbReference type="EMBL" id="JARBHB010000001">
    <property type="protein sequence ID" value="KAJ8898409.1"/>
    <property type="molecule type" value="Genomic_DNA"/>
</dbReference>
<name>A0ABQ9INY1_9NEOP</name>